<accession>A0ABW0HMI9</accession>
<dbReference type="RefSeq" id="WP_378130927.1">
    <property type="nucleotide sequence ID" value="NZ_JBHSMI010000012.1"/>
</dbReference>
<name>A0ABW0HMI9_9BACL</name>
<evidence type="ECO:0000313" key="1">
    <source>
        <dbReference type="EMBL" id="MFC5402459.1"/>
    </source>
</evidence>
<gene>
    <name evidence="1" type="ORF">ACFPOF_06880</name>
</gene>
<proteinExistence type="predicted"/>
<dbReference type="EMBL" id="JBHSMI010000012">
    <property type="protein sequence ID" value="MFC5402459.1"/>
    <property type="molecule type" value="Genomic_DNA"/>
</dbReference>
<comment type="caution">
    <text evidence="1">The sequence shown here is derived from an EMBL/GenBank/DDBJ whole genome shotgun (WGS) entry which is preliminary data.</text>
</comment>
<dbReference type="Proteomes" id="UP001596113">
    <property type="component" value="Unassembled WGS sequence"/>
</dbReference>
<organism evidence="1 2">
    <name type="scientific">Cohnella soli</name>
    <dbReference type="NCBI Taxonomy" id="425005"/>
    <lineage>
        <taxon>Bacteria</taxon>
        <taxon>Bacillati</taxon>
        <taxon>Bacillota</taxon>
        <taxon>Bacilli</taxon>
        <taxon>Bacillales</taxon>
        <taxon>Paenibacillaceae</taxon>
        <taxon>Cohnella</taxon>
    </lineage>
</organism>
<evidence type="ECO:0000313" key="2">
    <source>
        <dbReference type="Proteomes" id="UP001596113"/>
    </source>
</evidence>
<sequence>MRLRSIAFKWSVDLPLDGILPALAQVGLNPNKQFVWTRSIGEHQLQVEYRPRVSEKERSFFWLHWESAAGVVDPGGLDRILAEWFFTMSQYATTTVNWLQVPVDQFAFQPLHGYKESSPKIWSKEEKGHHFSFYPMTDTYFFVVRNRDARKAIQHQRFSFWIDELKHNLLGHSRPDDQITFDLVG</sequence>
<keyword evidence="2" id="KW-1185">Reference proteome</keyword>
<protein>
    <submittedName>
        <fullName evidence="1">Uncharacterized protein</fullName>
    </submittedName>
</protein>
<reference evidence="2" key="1">
    <citation type="journal article" date="2019" name="Int. J. Syst. Evol. Microbiol.">
        <title>The Global Catalogue of Microorganisms (GCM) 10K type strain sequencing project: providing services to taxonomists for standard genome sequencing and annotation.</title>
        <authorList>
            <consortium name="The Broad Institute Genomics Platform"/>
            <consortium name="The Broad Institute Genome Sequencing Center for Infectious Disease"/>
            <person name="Wu L."/>
            <person name="Ma J."/>
        </authorList>
    </citation>
    <scope>NUCLEOTIDE SEQUENCE [LARGE SCALE GENOMIC DNA]</scope>
    <source>
        <strain evidence="2">CGMCC 1.18575</strain>
    </source>
</reference>